<accession>A0ABQ6Z1D6</accession>
<dbReference type="SUPFAM" id="SSF52540">
    <property type="entry name" value="P-loop containing nucleoside triphosphate hydrolases"/>
    <property type="match status" value="1"/>
</dbReference>
<dbReference type="InterPro" id="IPR027417">
    <property type="entry name" value="P-loop_NTPase"/>
</dbReference>
<dbReference type="RefSeq" id="WP_161901364.1">
    <property type="nucleotide sequence ID" value="NZ_MAEL01000021.1"/>
</dbReference>
<name>A0ABQ6Z1D6_9ENTE</name>
<evidence type="ECO:0000313" key="1">
    <source>
        <dbReference type="EMBL" id="KAF1305211.1"/>
    </source>
</evidence>
<keyword evidence="2" id="KW-1185">Reference proteome</keyword>
<organism evidence="1 2">
    <name type="scientific">Candidatus Enterococcus willemsii</name>
    <dbReference type="NCBI Taxonomy" id="1857215"/>
    <lineage>
        <taxon>Bacteria</taxon>
        <taxon>Bacillati</taxon>
        <taxon>Bacillota</taxon>
        <taxon>Bacilli</taxon>
        <taxon>Lactobacillales</taxon>
        <taxon>Enterococcaceae</taxon>
        <taxon>Enterococcus</taxon>
    </lineage>
</organism>
<protein>
    <recommendedName>
        <fullName evidence="3">Nucleotide kinase</fullName>
    </recommendedName>
</protein>
<gene>
    <name evidence="1" type="ORF">BAU17_12610</name>
</gene>
<dbReference type="Pfam" id="PF13238">
    <property type="entry name" value="AAA_18"/>
    <property type="match status" value="1"/>
</dbReference>
<sequence>MKKLIFIGGTMGVGKSTVANKLNQALENSIYLDGDWCWYMHPWQFNEENKQMVLRNIQYLLQSYIDNSNFKHIIFCWVMDEQETIDLILRQLNLANVEFVSISLMANEETLRKNIEKDVTRGLRDENMIVESINRIIKYTKVDSIKIDTSNNTIQETVNQIKTSLK</sequence>
<dbReference type="Proteomes" id="UP000782705">
    <property type="component" value="Unassembled WGS sequence"/>
</dbReference>
<dbReference type="EMBL" id="MAEL01000021">
    <property type="protein sequence ID" value="KAF1305211.1"/>
    <property type="molecule type" value="Genomic_DNA"/>
</dbReference>
<proteinExistence type="predicted"/>
<dbReference type="Gene3D" id="3.40.50.300">
    <property type="entry name" value="P-loop containing nucleotide triphosphate hydrolases"/>
    <property type="match status" value="1"/>
</dbReference>
<reference evidence="1 2" key="1">
    <citation type="submission" date="2016-06" db="EMBL/GenBank/DDBJ databases">
        <title>Four novel species of enterococci isolated from chicken manure.</title>
        <authorList>
            <person name="Van Tyne D."/>
        </authorList>
    </citation>
    <scope>NUCLEOTIDE SEQUENCE [LARGE SCALE GENOMIC DNA]</scope>
    <source>
        <strain evidence="1 2">CU12B</strain>
    </source>
</reference>
<comment type="caution">
    <text evidence="1">The sequence shown here is derived from an EMBL/GenBank/DDBJ whole genome shotgun (WGS) entry which is preliminary data.</text>
</comment>
<evidence type="ECO:0000313" key="2">
    <source>
        <dbReference type="Proteomes" id="UP000782705"/>
    </source>
</evidence>
<evidence type="ECO:0008006" key="3">
    <source>
        <dbReference type="Google" id="ProtNLM"/>
    </source>
</evidence>